<evidence type="ECO:0000313" key="4">
    <source>
        <dbReference type="Proteomes" id="UP001432027"/>
    </source>
</evidence>
<reference evidence="3" key="1">
    <citation type="submission" date="2023-10" db="EMBL/GenBank/DDBJ databases">
        <title>Genome assembly of Pristionchus species.</title>
        <authorList>
            <person name="Yoshida K."/>
            <person name="Sommer R.J."/>
        </authorList>
    </citation>
    <scope>NUCLEOTIDE SEQUENCE</scope>
    <source>
        <strain evidence="3">RS0144</strain>
    </source>
</reference>
<proteinExistence type="predicted"/>
<protein>
    <submittedName>
        <fullName evidence="3">Uncharacterized protein</fullName>
    </submittedName>
</protein>
<keyword evidence="2" id="KW-1133">Transmembrane helix</keyword>
<evidence type="ECO:0000256" key="2">
    <source>
        <dbReference type="SAM" id="Phobius"/>
    </source>
</evidence>
<dbReference type="Proteomes" id="UP001432027">
    <property type="component" value="Unassembled WGS sequence"/>
</dbReference>
<feature type="transmembrane region" description="Helical" evidence="2">
    <location>
        <begin position="63"/>
        <end position="87"/>
    </location>
</feature>
<keyword evidence="2" id="KW-0472">Membrane</keyword>
<name>A0AAV5TVY0_9BILA</name>
<organism evidence="3 4">
    <name type="scientific">Pristionchus entomophagus</name>
    <dbReference type="NCBI Taxonomy" id="358040"/>
    <lineage>
        <taxon>Eukaryota</taxon>
        <taxon>Metazoa</taxon>
        <taxon>Ecdysozoa</taxon>
        <taxon>Nematoda</taxon>
        <taxon>Chromadorea</taxon>
        <taxon>Rhabditida</taxon>
        <taxon>Rhabditina</taxon>
        <taxon>Diplogasteromorpha</taxon>
        <taxon>Diplogasteroidea</taxon>
        <taxon>Neodiplogasteridae</taxon>
        <taxon>Pristionchus</taxon>
    </lineage>
</organism>
<feature type="non-terminal residue" evidence="3">
    <location>
        <position position="1"/>
    </location>
</feature>
<sequence>QEMERRKSRDAHHLEEESDESEEAVDIDDTETEMITQQIHEQTFQSMSGGLLAILSRNKCATFVVLFIGLLRGIAGPLFALRFLFIFGTLEDDDYQS</sequence>
<feature type="compositionally biased region" description="Acidic residues" evidence="1">
    <location>
        <begin position="16"/>
        <end position="28"/>
    </location>
</feature>
<accession>A0AAV5TVY0</accession>
<feature type="non-terminal residue" evidence="3">
    <location>
        <position position="97"/>
    </location>
</feature>
<feature type="compositionally biased region" description="Basic and acidic residues" evidence="1">
    <location>
        <begin position="1"/>
        <end position="15"/>
    </location>
</feature>
<keyword evidence="4" id="KW-1185">Reference proteome</keyword>
<keyword evidence="2" id="KW-0812">Transmembrane</keyword>
<evidence type="ECO:0000256" key="1">
    <source>
        <dbReference type="SAM" id="MobiDB-lite"/>
    </source>
</evidence>
<feature type="region of interest" description="Disordered" evidence="1">
    <location>
        <begin position="1"/>
        <end position="28"/>
    </location>
</feature>
<evidence type="ECO:0000313" key="3">
    <source>
        <dbReference type="EMBL" id="GMS98426.1"/>
    </source>
</evidence>
<gene>
    <name evidence="3" type="ORF">PENTCL1PPCAC_20601</name>
</gene>
<dbReference type="AlphaFoldDB" id="A0AAV5TVY0"/>
<comment type="caution">
    <text evidence="3">The sequence shown here is derived from an EMBL/GenBank/DDBJ whole genome shotgun (WGS) entry which is preliminary data.</text>
</comment>
<dbReference type="EMBL" id="BTSX01000005">
    <property type="protein sequence ID" value="GMS98426.1"/>
    <property type="molecule type" value="Genomic_DNA"/>
</dbReference>